<dbReference type="EMBL" id="AWUE01016288">
    <property type="protein sequence ID" value="OMO93144.1"/>
    <property type="molecule type" value="Genomic_DNA"/>
</dbReference>
<gene>
    <name evidence="2" type="ORF">COLO4_17116</name>
</gene>
<accession>A0A1R3JE95</accession>
<evidence type="ECO:0000313" key="2">
    <source>
        <dbReference type="EMBL" id="OMO93144.1"/>
    </source>
</evidence>
<sequence length="129" mass="13823">MDSKRGEGDEQTMGILPIGTVNQAPPGGTNDGDTSDALCPLSGGSCGDVLHNDYALIFGKRCIILCCNHFSMTLSPLLVQVKAAATEECDDDHFTAPPVGVCILGYKFNILFNNVTCSICLEVKNRQQR</sequence>
<dbReference type="AlphaFoldDB" id="A0A1R3JE95"/>
<reference evidence="3" key="1">
    <citation type="submission" date="2013-09" db="EMBL/GenBank/DDBJ databases">
        <title>Corchorus olitorius genome sequencing.</title>
        <authorList>
            <person name="Alam M."/>
            <person name="Haque M.S."/>
            <person name="Islam M.S."/>
            <person name="Emdad E.M."/>
            <person name="Islam M.M."/>
            <person name="Ahmed B."/>
            <person name="Halim A."/>
            <person name="Hossen Q.M.M."/>
            <person name="Hossain M.Z."/>
            <person name="Ahmed R."/>
            <person name="Khan M.M."/>
            <person name="Islam R."/>
            <person name="Rashid M.M."/>
            <person name="Khan S.A."/>
            <person name="Rahman M.S."/>
            <person name="Alam M."/>
            <person name="Yahiya A.S."/>
            <person name="Khan M.S."/>
            <person name="Azam M.S."/>
            <person name="Haque T."/>
            <person name="Lashkar M.Z.H."/>
            <person name="Akhand A.I."/>
            <person name="Morshed G."/>
            <person name="Roy S."/>
            <person name="Uddin K.S."/>
            <person name="Rabeya T."/>
            <person name="Hossain A.S."/>
            <person name="Chowdhury A."/>
            <person name="Snigdha A.R."/>
            <person name="Mortoza M.S."/>
            <person name="Matin S.A."/>
            <person name="Hoque S.M.E."/>
            <person name="Islam M.K."/>
            <person name="Roy D.K."/>
            <person name="Haider R."/>
            <person name="Moosa M.M."/>
            <person name="Elias S.M."/>
            <person name="Hasan A.M."/>
            <person name="Jahan S."/>
            <person name="Shafiuddin M."/>
            <person name="Mahmood N."/>
            <person name="Shommy N.S."/>
        </authorList>
    </citation>
    <scope>NUCLEOTIDE SEQUENCE [LARGE SCALE GENOMIC DNA]</scope>
    <source>
        <strain evidence="3">cv. O-4</strain>
    </source>
</reference>
<evidence type="ECO:0000313" key="3">
    <source>
        <dbReference type="Proteomes" id="UP000187203"/>
    </source>
</evidence>
<feature type="region of interest" description="Disordered" evidence="1">
    <location>
        <begin position="1"/>
        <end position="32"/>
    </location>
</feature>
<organism evidence="2 3">
    <name type="scientific">Corchorus olitorius</name>
    <dbReference type="NCBI Taxonomy" id="93759"/>
    <lineage>
        <taxon>Eukaryota</taxon>
        <taxon>Viridiplantae</taxon>
        <taxon>Streptophyta</taxon>
        <taxon>Embryophyta</taxon>
        <taxon>Tracheophyta</taxon>
        <taxon>Spermatophyta</taxon>
        <taxon>Magnoliopsida</taxon>
        <taxon>eudicotyledons</taxon>
        <taxon>Gunneridae</taxon>
        <taxon>Pentapetalae</taxon>
        <taxon>rosids</taxon>
        <taxon>malvids</taxon>
        <taxon>Malvales</taxon>
        <taxon>Malvaceae</taxon>
        <taxon>Grewioideae</taxon>
        <taxon>Apeibeae</taxon>
        <taxon>Corchorus</taxon>
    </lineage>
</organism>
<keyword evidence="3" id="KW-1185">Reference proteome</keyword>
<proteinExistence type="predicted"/>
<name>A0A1R3JE95_9ROSI</name>
<comment type="caution">
    <text evidence="2">The sequence shown here is derived from an EMBL/GenBank/DDBJ whole genome shotgun (WGS) entry which is preliminary data.</text>
</comment>
<dbReference type="Proteomes" id="UP000187203">
    <property type="component" value="Unassembled WGS sequence"/>
</dbReference>
<protein>
    <submittedName>
        <fullName evidence="2">Uncharacterized protein</fullName>
    </submittedName>
</protein>
<evidence type="ECO:0000256" key="1">
    <source>
        <dbReference type="SAM" id="MobiDB-lite"/>
    </source>
</evidence>